<evidence type="ECO:0000259" key="4">
    <source>
        <dbReference type="PROSITE" id="PS50102"/>
    </source>
</evidence>
<dbReference type="Pfam" id="PF00076">
    <property type="entry name" value="RRM_1"/>
    <property type="match status" value="3"/>
</dbReference>
<dbReference type="PANTHER" id="PTHR47640:SF5">
    <property type="entry name" value="RRM DOMAIN-CONTAINING PROTEIN"/>
    <property type="match status" value="1"/>
</dbReference>
<keyword evidence="1 2" id="KW-0694">RNA-binding</keyword>
<dbReference type="GO" id="GO:0003729">
    <property type="term" value="F:mRNA binding"/>
    <property type="evidence" value="ECO:0007669"/>
    <property type="project" value="InterPro"/>
</dbReference>
<dbReference type="OrthoDB" id="8093034at2759"/>
<feature type="domain" description="RRM" evidence="4">
    <location>
        <begin position="126"/>
        <end position="204"/>
    </location>
</feature>
<organism evidence="5 6">
    <name type="scientific">Gonapodya prolifera (strain JEL478)</name>
    <name type="common">Monoblepharis prolifera</name>
    <dbReference type="NCBI Taxonomy" id="1344416"/>
    <lineage>
        <taxon>Eukaryota</taxon>
        <taxon>Fungi</taxon>
        <taxon>Fungi incertae sedis</taxon>
        <taxon>Chytridiomycota</taxon>
        <taxon>Chytridiomycota incertae sedis</taxon>
        <taxon>Monoblepharidomycetes</taxon>
        <taxon>Monoblepharidales</taxon>
        <taxon>Gonapodyaceae</taxon>
        <taxon>Gonapodya</taxon>
    </lineage>
</organism>
<feature type="domain" description="RRM" evidence="4">
    <location>
        <begin position="28"/>
        <end position="107"/>
    </location>
</feature>
<feature type="compositionally biased region" description="Pro residues" evidence="3">
    <location>
        <begin position="9"/>
        <end position="22"/>
    </location>
</feature>
<evidence type="ECO:0000256" key="2">
    <source>
        <dbReference type="PROSITE-ProRule" id="PRU00176"/>
    </source>
</evidence>
<dbReference type="OMA" id="WWVEENI"/>
<dbReference type="PANTHER" id="PTHR47640">
    <property type="entry name" value="TRNA SELENOCYSTEINE 1-ASSOCIATED PROTEIN 1-RELATED-RELATED"/>
    <property type="match status" value="1"/>
</dbReference>
<keyword evidence="6" id="KW-1185">Reference proteome</keyword>
<evidence type="ECO:0000256" key="3">
    <source>
        <dbReference type="SAM" id="MobiDB-lite"/>
    </source>
</evidence>
<dbReference type="Proteomes" id="UP000070544">
    <property type="component" value="Unassembled WGS sequence"/>
</dbReference>
<dbReference type="SMART" id="SM00360">
    <property type="entry name" value="RRM"/>
    <property type="match status" value="3"/>
</dbReference>
<proteinExistence type="predicted"/>
<dbReference type="InterPro" id="IPR012677">
    <property type="entry name" value="Nucleotide-bd_a/b_plait_sf"/>
</dbReference>
<feature type="domain" description="RRM" evidence="4">
    <location>
        <begin position="246"/>
        <end position="318"/>
    </location>
</feature>
<dbReference type="SUPFAM" id="SSF54928">
    <property type="entry name" value="RNA-binding domain, RBD"/>
    <property type="match status" value="3"/>
</dbReference>
<dbReference type="Gene3D" id="3.30.70.330">
    <property type="match status" value="3"/>
</dbReference>
<feature type="region of interest" description="Disordered" evidence="3">
    <location>
        <begin position="1"/>
        <end position="29"/>
    </location>
</feature>
<dbReference type="SMART" id="SM00361">
    <property type="entry name" value="RRM_1"/>
    <property type="match status" value="2"/>
</dbReference>
<feature type="region of interest" description="Disordered" evidence="3">
    <location>
        <begin position="396"/>
        <end position="418"/>
    </location>
</feature>
<name>A0A139A5K9_GONPJ</name>
<dbReference type="InterPro" id="IPR000504">
    <property type="entry name" value="RRM_dom"/>
</dbReference>
<reference evidence="5 6" key="1">
    <citation type="journal article" date="2015" name="Genome Biol. Evol.">
        <title>Phylogenomic analyses indicate that early fungi evolved digesting cell walls of algal ancestors of land plants.</title>
        <authorList>
            <person name="Chang Y."/>
            <person name="Wang S."/>
            <person name="Sekimoto S."/>
            <person name="Aerts A.L."/>
            <person name="Choi C."/>
            <person name="Clum A."/>
            <person name="LaButti K.M."/>
            <person name="Lindquist E.A."/>
            <person name="Yee Ngan C."/>
            <person name="Ohm R.A."/>
            <person name="Salamov A.A."/>
            <person name="Grigoriev I.V."/>
            <person name="Spatafora J.W."/>
            <person name="Berbee M.L."/>
        </authorList>
    </citation>
    <scope>NUCLEOTIDE SEQUENCE [LARGE SCALE GENOMIC DNA]</scope>
    <source>
        <strain evidence="5 6">JEL478</strain>
    </source>
</reference>
<evidence type="ECO:0000313" key="5">
    <source>
        <dbReference type="EMBL" id="KXS12080.1"/>
    </source>
</evidence>
<evidence type="ECO:0000313" key="6">
    <source>
        <dbReference type="Proteomes" id="UP000070544"/>
    </source>
</evidence>
<evidence type="ECO:0000256" key="1">
    <source>
        <dbReference type="ARBA" id="ARBA00022884"/>
    </source>
</evidence>
<accession>A0A139A5K9</accession>
<protein>
    <submittedName>
        <fullName evidence="5">RNA-binding domain-containing protein</fullName>
    </submittedName>
</protein>
<dbReference type="STRING" id="1344416.A0A139A5K9"/>
<dbReference type="AlphaFoldDB" id="A0A139A5K9"/>
<dbReference type="InterPro" id="IPR050825">
    <property type="entry name" value="RBM42_RBP45_47-like"/>
</dbReference>
<feature type="region of interest" description="Disordered" evidence="3">
    <location>
        <begin position="203"/>
        <end position="226"/>
    </location>
</feature>
<dbReference type="PROSITE" id="PS50102">
    <property type="entry name" value="RRM"/>
    <property type="match status" value="3"/>
</dbReference>
<sequence length="495" mass="53701">MSSTTPSTTPAPPTPSPQPPHSTPEGLRALSVGNLDPQVTEQILRDFFSAIGPVVLARVVSQDRNSQNIVNFAYVEFRDRRSAEQALATLNGHKLYNYELRLNWAPQNHIHSHRDENSPHRERPLFKVFVGDLNPEVSDEALGKAFAHFGSIAEARVMWDAGSGKSRGYGFVAFRYRQDAERAIFATNGRTLFDRPVRVNWANPRSSTDPGSPAWSARNLGHGPPRNTQVRYTYQEVLTQAPYYNTTVYIGNIPPTFTVHDLIPIFQPFGYIVEAKTQSDRGFGFVKFDTHENAANAIVRLHGSLISGRSVRCSWGKERPPEFELIPGATGFPMGYGQGGNTFPYAYPSFGATAYGIPEQNGVDPTGGPVWYGLVPTSQATLDGQQEPTWLAMASVNPPSETDSARPGTAEGSPPPHTLASIPPVAFMPISTGPGGEIDYAAAAPAGYYPYLVPAGQPLPMGMTMVPQMMQQVGDPQGQNMVQVMGTVAGTVGGQ</sequence>
<dbReference type="EMBL" id="KQ965791">
    <property type="protein sequence ID" value="KXS12080.1"/>
    <property type="molecule type" value="Genomic_DNA"/>
</dbReference>
<dbReference type="InterPro" id="IPR003954">
    <property type="entry name" value="RRM_euk-type"/>
</dbReference>
<dbReference type="InterPro" id="IPR035979">
    <property type="entry name" value="RBD_domain_sf"/>
</dbReference>
<gene>
    <name evidence="5" type="ORF">M427DRAFT_101586</name>
</gene>